<evidence type="ECO:0000259" key="6">
    <source>
        <dbReference type="Pfam" id="PF01420"/>
    </source>
</evidence>
<dbReference type="InterPro" id="IPR000055">
    <property type="entry name" value="Restrct_endonuc_typeI_TRD"/>
</dbReference>
<keyword evidence="7" id="KW-0255">Endonuclease</keyword>
<dbReference type="InterPro" id="IPR051212">
    <property type="entry name" value="Type-I_RE_S_subunit"/>
</dbReference>
<evidence type="ECO:0000313" key="7">
    <source>
        <dbReference type="EMBL" id="RGJ24230.1"/>
    </source>
</evidence>
<dbReference type="SUPFAM" id="SSF116734">
    <property type="entry name" value="DNA methylase specificity domain"/>
    <property type="match status" value="2"/>
</dbReference>
<accession>A0A3E4GR45</accession>
<dbReference type="PANTHER" id="PTHR43140:SF1">
    <property type="entry name" value="TYPE I RESTRICTION ENZYME ECOKI SPECIFICITY SUBUNIT"/>
    <property type="match status" value="1"/>
</dbReference>
<keyword evidence="2" id="KW-0680">Restriction system</keyword>
<evidence type="ECO:0000256" key="2">
    <source>
        <dbReference type="ARBA" id="ARBA00022747"/>
    </source>
</evidence>
<comment type="subunit">
    <text evidence="4">The methyltransferase is composed of M and S polypeptides.</text>
</comment>
<keyword evidence="3" id="KW-0238">DNA-binding</keyword>
<gene>
    <name evidence="7" type="ORF">DXD67_06970</name>
</gene>
<feature type="domain" description="Type I restriction modification DNA specificity" evidence="6">
    <location>
        <begin position="235"/>
        <end position="406"/>
    </location>
</feature>
<dbReference type="GO" id="GO:0003677">
    <property type="term" value="F:DNA binding"/>
    <property type="evidence" value="ECO:0007669"/>
    <property type="project" value="UniProtKB-KW"/>
</dbReference>
<dbReference type="AlphaFoldDB" id="A0A3E4GR45"/>
<dbReference type="GO" id="GO:0004519">
    <property type="term" value="F:endonuclease activity"/>
    <property type="evidence" value="ECO:0007669"/>
    <property type="project" value="UniProtKB-KW"/>
</dbReference>
<protein>
    <submittedName>
        <fullName evidence="7">Restriction endonuclease subunit S</fullName>
    </submittedName>
</protein>
<dbReference type="Proteomes" id="UP000260655">
    <property type="component" value="Unassembled WGS sequence"/>
</dbReference>
<evidence type="ECO:0000256" key="1">
    <source>
        <dbReference type="ARBA" id="ARBA00010923"/>
    </source>
</evidence>
<reference evidence="7 8" key="1">
    <citation type="submission" date="2018-08" db="EMBL/GenBank/DDBJ databases">
        <title>A genome reference for cultivated species of the human gut microbiota.</title>
        <authorList>
            <person name="Zou Y."/>
            <person name="Xue W."/>
            <person name="Luo G."/>
        </authorList>
    </citation>
    <scope>NUCLEOTIDE SEQUENCE [LARGE SCALE GENOMIC DNA]</scope>
    <source>
        <strain evidence="7 8">TM07-19</strain>
    </source>
</reference>
<dbReference type="EMBL" id="QSOV01000005">
    <property type="protein sequence ID" value="RGJ24230.1"/>
    <property type="molecule type" value="Genomic_DNA"/>
</dbReference>
<evidence type="ECO:0000256" key="5">
    <source>
        <dbReference type="SAM" id="Coils"/>
    </source>
</evidence>
<keyword evidence="7" id="KW-0378">Hydrolase</keyword>
<keyword evidence="5" id="KW-0175">Coiled coil</keyword>
<feature type="coiled-coil region" evidence="5">
    <location>
        <begin position="391"/>
        <end position="418"/>
    </location>
</feature>
<dbReference type="GO" id="GO:0009307">
    <property type="term" value="P:DNA restriction-modification system"/>
    <property type="evidence" value="ECO:0007669"/>
    <property type="project" value="UniProtKB-KW"/>
</dbReference>
<dbReference type="InterPro" id="IPR044946">
    <property type="entry name" value="Restrct_endonuc_typeI_TRD_sf"/>
</dbReference>
<evidence type="ECO:0000256" key="4">
    <source>
        <dbReference type="ARBA" id="ARBA00038652"/>
    </source>
</evidence>
<dbReference type="Pfam" id="PF01420">
    <property type="entry name" value="Methylase_S"/>
    <property type="match status" value="1"/>
</dbReference>
<sequence>MNWNWIFRVVWMLCLGRNDMSREMKESGIDWIGSIPKSWNTIKFKYLHGGMNTGEGIDKNFWSNEPTDRLFYTAGINPIRTNYEDFPEWKYTKENDLLLARNGTPYIYIPYPNACYTDHIIRATMNASVNKRFVQYGLQCSIASVVVDSVSLATWSASLWNKQVIAWPSAEEQERIVSFLDEKCAHIDSVLEKTRNSIEEYKKLKQAVITQAVTKGIKNDCRVKSSKIEWIDKIPEKWKEIRIKNIFDFREEKNYIPLEEVNLLSLYTDLGVIQHSDLEKTVGNKAVNADGYKKVYENDIIVNIILCWMGAIGISKYDGVTSPAYDVYCPRENVDSKFYHYYFRTTGFASDCYKRGRGIMAMRWRTYSDQFRDIKVVYPPLREQKEIVQYLDEKCNQIENLVKKKKKFIEELEFYKKSLIYEYVTGKKEVPEF</sequence>
<evidence type="ECO:0000313" key="8">
    <source>
        <dbReference type="Proteomes" id="UP000260655"/>
    </source>
</evidence>
<dbReference type="Gene3D" id="1.10.287.1120">
    <property type="entry name" value="Bipartite methylase S protein"/>
    <property type="match status" value="1"/>
</dbReference>
<name>A0A3E4GR45_9FIRM</name>
<keyword evidence="7" id="KW-0540">Nuclease</keyword>
<comment type="caution">
    <text evidence="7">The sequence shown here is derived from an EMBL/GenBank/DDBJ whole genome shotgun (WGS) entry which is preliminary data.</text>
</comment>
<proteinExistence type="inferred from homology"/>
<evidence type="ECO:0000256" key="3">
    <source>
        <dbReference type="ARBA" id="ARBA00023125"/>
    </source>
</evidence>
<comment type="similarity">
    <text evidence="1">Belongs to the type-I restriction system S methylase family.</text>
</comment>
<organism evidence="7 8">
    <name type="scientific">Coprococcus comes</name>
    <dbReference type="NCBI Taxonomy" id="410072"/>
    <lineage>
        <taxon>Bacteria</taxon>
        <taxon>Bacillati</taxon>
        <taxon>Bacillota</taxon>
        <taxon>Clostridia</taxon>
        <taxon>Lachnospirales</taxon>
        <taxon>Lachnospiraceae</taxon>
        <taxon>Coprococcus</taxon>
    </lineage>
</organism>
<dbReference type="PANTHER" id="PTHR43140">
    <property type="entry name" value="TYPE-1 RESTRICTION ENZYME ECOKI SPECIFICITY PROTEIN"/>
    <property type="match status" value="1"/>
</dbReference>
<dbReference type="Gene3D" id="3.90.220.20">
    <property type="entry name" value="DNA methylase specificity domains"/>
    <property type="match status" value="2"/>
</dbReference>